<gene>
    <name evidence="2" type="ORF">S40285_07313</name>
</gene>
<dbReference type="EMBL" id="KL660429">
    <property type="protein sequence ID" value="KFA66582.1"/>
    <property type="molecule type" value="Genomic_DNA"/>
</dbReference>
<dbReference type="HOGENOM" id="CLU_1284014_0_0_1"/>
<organism evidence="2 3">
    <name type="scientific">Stachybotrys chlorohalonatus (strain IBT 40285)</name>
    <dbReference type="NCBI Taxonomy" id="1283841"/>
    <lineage>
        <taxon>Eukaryota</taxon>
        <taxon>Fungi</taxon>
        <taxon>Dikarya</taxon>
        <taxon>Ascomycota</taxon>
        <taxon>Pezizomycotina</taxon>
        <taxon>Sordariomycetes</taxon>
        <taxon>Hypocreomycetidae</taxon>
        <taxon>Hypocreales</taxon>
        <taxon>Stachybotryaceae</taxon>
        <taxon>Stachybotrys</taxon>
    </lineage>
</organism>
<feature type="region of interest" description="Disordered" evidence="1">
    <location>
        <begin position="62"/>
        <end position="90"/>
    </location>
</feature>
<dbReference type="InParanoid" id="A0A084QRJ7"/>
<proteinExistence type="predicted"/>
<feature type="compositionally biased region" description="Pro residues" evidence="1">
    <location>
        <begin position="132"/>
        <end position="142"/>
    </location>
</feature>
<evidence type="ECO:0000313" key="2">
    <source>
        <dbReference type="EMBL" id="KFA66582.1"/>
    </source>
</evidence>
<dbReference type="OMA" id="QPMAIRF"/>
<dbReference type="OrthoDB" id="5105933at2759"/>
<feature type="compositionally biased region" description="Low complexity" evidence="1">
    <location>
        <begin position="1"/>
        <end position="27"/>
    </location>
</feature>
<feature type="region of interest" description="Disordered" evidence="1">
    <location>
        <begin position="1"/>
        <end position="37"/>
    </location>
</feature>
<accession>A0A084QRJ7</accession>
<reference evidence="2 3" key="1">
    <citation type="journal article" date="2014" name="BMC Genomics">
        <title>Comparative genome sequencing reveals chemotype-specific gene clusters in the toxigenic black mold Stachybotrys.</title>
        <authorList>
            <person name="Semeiks J."/>
            <person name="Borek D."/>
            <person name="Otwinowski Z."/>
            <person name="Grishin N.V."/>
        </authorList>
    </citation>
    <scope>NUCLEOTIDE SEQUENCE [LARGE SCALE GENOMIC DNA]</scope>
    <source>
        <strain evidence="2 3">IBT 40285</strain>
    </source>
</reference>
<evidence type="ECO:0000313" key="3">
    <source>
        <dbReference type="Proteomes" id="UP000028524"/>
    </source>
</evidence>
<name>A0A084QRJ7_STAC4</name>
<dbReference type="AlphaFoldDB" id="A0A084QRJ7"/>
<sequence>MPSSRRSSSSSSSYSSSSSASSRSRSSPHGVVSDDGTWVTTYTTLPKIRTNSLRFMSWAAGRPAHATGLKKKSRDVSDDQSYRSSRSNGSILGSDDDIRLYWVTGSESGSYQTMRPDLGGMRQSPFVAQQSPPVPVYGPPRPAAFVPPAQPVPPPVQANPPMRGGFVPQMPGPVPQGHSIPFANVKTGGPPRTAAPAYGRQPPPAFRVSARPPMA</sequence>
<evidence type="ECO:0000256" key="1">
    <source>
        <dbReference type="SAM" id="MobiDB-lite"/>
    </source>
</evidence>
<dbReference type="Proteomes" id="UP000028524">
    <property type="component" value="Unassembled WGS sequence"/>
</dbReference>
<keyword evidence="3" id="KW-1185">Reference proteome</keyword>
<protein>
    <submittedName>
        <fullName evidence="2">Uncharacterized protein</fullName>
    </submittedName>
</protein>
<feature type="region of interest" description="Disordered" evidence="1">
    <location>
        <begin position="129"/>
        <end position="215"/>
    </location>
</feature>
<feature type="compositionally biased region" description="Pro residues" evidence="1">
    <location>
        <begin position="148"/>
        <end position="158"/>
    </location>
</feature>